<keyword evidence="9" id="KW-0732">Signal</keyword>
<evidence type="ECO:0000256" key="1">
    <source>
        <dbReference type="ARBA" id="ARBA00004236"/>
    </source>
</evidence>
<keyword evidence="7" id="KW-0701">S-layer</keyword>
<feature type="domain" description="PGF-CTERM archaeal protein-sorting signal" evidence="15">
    <location>
        <begin position="1004"/>
        <end position="1026"/>
    </location>
</feature>
<evidence type="ECO:0000256" key="4">
    <source>
        <dbReference type="ARBA" id="ARBA00022475"/>
    </source>
</evidence>
<dbReference type="Proteomes" id="UP000215607">
    <property type="component" value="Unassembled WGS sequence"/>
</dbReference>
<evidence type="ECO:0008006" key="19">
    <source>
        <dbReference type="Google" id="ProtNLM"/>
    </source>
</evidence>
<reference evidence="17 18" key="1">
    <citation type="journal article" date="2014" name="Front. Microbiol.">
        <title>Population and genomic analysis of the genus Halorubrum.</title>
        <authorList>
            <person name="Fullmer M.S."/>
            <person name="Soucy S.M."/>
            <person name="Swithers K.S."/>
            <person name="Makkay A.M."/>
            <person name="Wheeler R."/>
            <person name="Ventosa A."/>
            <person name="Gogarten J.P."/>
            <person name="Papke R.T."/>
        </authorList>
    </citation>
    <scope>NUCLEOTIDE SEQUENCE [LARGE SCALE GENOMIC DNA]</scope>
    <source>
        <strain evidence="17 18">Ga2p</strain>
    </source>
</reference>
<evidence type="ECO:0000256" key="12">
    <source>
        <dbReference type="ARBA" id="ARBA00023180"/>
    </source>
</evidence>
<dbReference type="InterPro" id="IPR026371">
    <property type="entry name" value="PGF_CTERM"/>
</dbReference>
<evidence type="ECO:0000259" key="16">
    <source>
        <dbReference type="Pfam" id="PF25162"/>
    </source>
</evidence>
<evidence type="ECO:0000259" key="15">
    <source>
        <dbReference type="Pfam" id="PF18204"/>
    </source>
</evidence>
<dbReference type="NCBIfam" id="TIGR04126">
    <property type="entry name" value="PGF_CTERM"/>
    <property type="match status" value="1"/>
</dbReference>
<evidence type="ECO:0000313" key="17">
    <source>
        <dbReference type="EMBL" id="OYR69614.1"/>
    </source>
</evidence>
<evidence type="ECO:0000313" key="18">
    <source>
        <dbReference type="Proteomes" id="UP000215607"/>
    </source>
</evidence>
<dbReference type="EMBL" id="NHPA01000013">
    <property type="protein sequence ID" value="OYR69614.1"/>
    <property type="molecule type" value="Genomic_DNA"/>
</dbReference>
<keyword evidence="8 14" id="KW-0812">Transmembrane</keyword>
<dbReference type="InterPro" id="IPR026452">
    <property type="entry name" value="Surf_glycop_sig_pep"/>
</dbReference>
<evidence type="ECO:0000256" key="10">
    <source>
        <dbReference type="ARBA" id="ARBA00022989"/>
    </source>
</evidence>
<comment type="caution">
    <text evidence="17">The sequence shown here is derived from an EMBL/GenBank/DDBJ whole genome shotgun (WGS) entry which is preliminary data.</text>
</comment>
<keyword evidence="12" id="KW-0325">Glycoprotein</keyword>
<keyword evidence="4" id="KW-1003">Cell membrane</keyword>
<sequence>MTNDNTTRKKANAVFFAAVMVISMVAVGFAAAPAAATNASNLDIGNGAGSDLTSQSGTLSNVQIDDVGGSDNPGMFVFIDENDNGEFDDGEISATNTSTYSPGDTGISIGELDTSGLDDGTYTVYGVEASGLSDGDSSFDTSVDLTIDDAAPSVQDAVHYTSSDPAIGTTIEISFDESIATGTLEDGDIVVGTSDTTLPIDTTAVDTSGNPQIFVNTSKTTYNNVENVSISGIEDGTGNEIDDTFDVTFAPTTVNTTVDDTSESAFFEAFSGENVALESDGSDTFDIEGPGVSRTRGTGSNSQIYVLNTDDFETGEYNITNSDNEESVLDLRDLGLDVEAGEDNFTTSDDVTATVTSDAIDRDISADVLDEDGDSVADLESTIDDDGEVEIDFGALDETGIFTIEVTDDNSGVSAETGDFEITEAPEGDLSFEETFITQERGDNANITINFQGDLDTAYLTIGDEEEVGYETNVTVDADGEDSVTVGFNTYLAGNTSEGDVSGSDVVFVADSDSDATVTFENESSDSLNNMLAAGTYPFEMSENSFVENANDNADAVGDLELTERGVDNFRLWTTSTDVYEDVEDVEDITGAVENETVVQTSSLTEGDVLIHELTATGLEGAIDANGDSLADLIDAGAVDVRIRQTSGSTAPNAEPKQVDVGTMIDEGDVDIISTEGSYFIAFQESNIVLTEDDRSIADEDEFEVRVQVRDERLLDPDEDELDDADGDLEEFYETATVTFEYLEATGEFDTPVEVTSAEGQTITGETNAAPGQELTVRVRSDSEVSPGFVLTAEEVAVQSDGTFEAELDFTDASVGDNFTVTAQQSTFDAEEDGTVVEADAPASASFQVSDLNPQDVTATVGDTLTVTATVENTGEQEGTQTVEFRVGGNAVASQDVTLAGGNSTTVEFADIDTSGLDAGDYEHGVFTDNDDQTATLTLEAADTGDDTGGDDTGGDDTGGDDTGGDDTGGDDTGGDDTGGDDTGGDDTGSDNGTDDGGSTDGSTPGFGAVVALVALIAAALLATRRND</sequence>
<dbReference type="GO" id="GO:0005886">
    <property type="term" value="C:plasma membrane"/>
    <property type="evidence" value="ECO:0007669"/>
    <property type="project" value="UniProtKB-SubCell"/>
</dbReference>
<organism evidence="17 18">
    <name type="scientific">Halorubrum ezzemoulense</name>
    <name type="common">Halorubrum chaoviator</name>
    <dbReference type="NCBI Taxonomy" id="337243"/>
    <lineage>
        <taxon>Archaea</taxon>
        <taxon>Methanobacteriati</taxon>
        <taxon>Methanobacteriota</taxon>
        <taxon>Stenosarchaea group</taxon>
        <taxon>Halobacteria</taxon>
        <taxon>Halobacteriales</taxon>
        <taxon>Haloferacaceae</taxon>
        <taxon>Halorubrum</taxon>
    </lineage>
</organism>
<evidence type="ECO:0000256" key="13">
    <source>
        <dbReference type="SAM" id="MobiDB-lite"/>
    </source>
</evidence>
<evidence type="ECO:0000256" key="6">
    <source>
        <dbReference type="ARBA" id="ARBA00022525"/>
    </source>
</evidence>
<accession>A0A256JL53</accession>
<evidence type="ECO:0000256" key="2">
    <source>
        <dbReference type="ARBA" id="ARBA00004237"/>
    </source>
</evidence>
<dbReference type="InterPro" id="IPR057149">
    <property type="entry name" value="DUF7827"/>
</dbReference>
<keyword evidence="10 14" id="KW-1133">Transmembrane helix</keyword>
<feature type="transmembrane region" description="Helical" evidence="14">
    <location>
        <begin position="1006"/>
        <end position="1024"/>
    </location>
</feature>
<name>A0A256JL53_HALEZ</name>
<dbReference type="Pfam" id="PF25162">
    <property type="entry name" value="DUF7827"/>
    <property type="match status" value="1"/>
</dbReference>
<evidence type="ECO:0000256" key="14">
    <source>
        <dbReference type="SAM" id="Phobius"/>
    </source>
</evidence>
<keyword evidence="11 14" id="KW-0472">Membrane</keyword>
<evidence type="ECO:0000256" key="9">
    <source>
        <dbReference type="ARBA" id="ARBA00022729"/>
    </source>
</evidence>
<evidence type="ECO:0000256" key="7">
    <source>
        <dbReference type="ARBA" id="ARBA00022601"/>
    </source>
</evidence>
<protein>
    <recommendedName>
        <fullName evidence="19">PGF-CTERM sorting domain-containing protein</fullName>
    </recommendedName>
</protein>
<keyword evidence="6" id="KW-0964">Secreted</keyword>
<dbReference type="GO" id="GO:0030115">
    <property type="term" value="C:S-layer"/>
    <property type="evidence" value="ECO:0007669"/>
    <property type="project" value="UniProtKB-SubCell"/>
</dbReference>
<dbReference type="NCBIfam" id="NF045517">
    <property type="entry name" value="halo_surf_dom"/>
    <property type="match status" value="1"/>
</dbReference>
<feature type="region of interest" description="Disordered" evidence="13">
    <location>
        <begin position="941"/>
        <end position="1006"/>
    </location>
</feature>
<proteinExistence type="inferred from homology"/>
<gene>
    <name evidence="17" type="ORF">DJ79_02705</name>
</gene>
<feature type="compositionally biased region" description="Acidic residues" evidence="13">
    <location>
        <begin position="943"/>
        <end position="989"/>
    </location>
</feature>
<evidence type="ECO:0000256" key="5">
    <source>
        <dbReference type="ARBA" id="ARBA00022512"/>
    </source>
</evidence>
<dbReference type="Pfam" id="PF18204">
    <property type="entry name" value="PGF-CTERM"/>
    <property type="match status" value="1"/>
</dbReference>
<feature type="domain" description="DUF7827" evidence="16">
    <location>
        <begin position="422"/>
        <end position="542"/>
    </location>
</feature>
<keyword evidence="5" id="KW-0134">Cell wall</keyword>
<dbReference type="AlphaFoldDB" id="A0A256JL53"/>
<evidence type="ECO:0000256" key="8">
    <source>
        <dbReference type="ARBA" id="ARBA00022692"/>
    </source>
</evidence>
<comment type="subcellular location">
    <subcellularLocation>
        <location evidence="1">Cell membrane</location>
    </subcellularLocation>
    <subcellularLocation>
        <location evidence="2">Secreted</location>
        <location evidence="2">Cell wall</location>
        <location evidence="2">S-layer</location>
    </subcellularLocation>
</comment>
<dbReference type="NCBIfam" id="TIGR04207">
    <property type="entry name" value="halo_sig_pep"/>
    <property type="match status" value="1"/>
</dbReference>
<feature type="transmembrane region" description="Helical" evidence="14">
    <location>
        <begin position="12"/>
        <end position="32"/>
    </location>
</feature>
<dbReference type="InterPro" id="IPR013783">
    <property type="entry name" value="Ig-like_fold"/>
</dbReference>
<dbReference type="Gene3D" id="2.60.40.10">
    <property type="entry name" value="Immunoglobulins"/>
    <property type="match status" value="1"/>
</dbReference>
<evidence type="ECO:0000256" key="11">
    <source>
        <dbReference type="ARBA" id="ARBA00023136"/>
    </source>
</evidence>
<evidence type="ECO:0000256" key="3">
    <source>
        <dbReference type="ARBA" id="ARBA00009327"/>
    </source>
</evidence>
<comment type="similarity">
    <text evidence="3">Belongs to the halobacterial S-layer protein family.</text>
</comment>